<dbReference type="GO" id="GO:0005886">
    <property type="term" value="C:plasma membrane"/>
    <property type="evidence" value="ECO:0007669"/>
    <property type="project" value="TreeGrafter"/>
</dbReference>
<feature type="region of interest" description="Disordered" evidence="1">
    <location>
        <begin position="1"/>
        <end position="21"/>
    </location>
</feature>
<dbReference type="WBParaSite" id="ECPE_0000722901-mRNA-1">
    <property type="protein sequence ID" value="ECPE_0000722901-mRNA-1"/>
    <property type="gene ID" value="ECPE_0000722901"/>
</dbReference>
<protein>
    <submittedName>
        <fullName evidence="5">C2 domain-containing protein</fullName>
    </submittedName>
</protein>
<dbReference type="OrthoDB" id="195679at2759"/>
<dbReference type="SMART" id="SM00239">
    <property type="entry name" value="C2"/>
    <property type="match status" value="2"/>
</dbReference>
<evidence type="ECO:0000259" key="2">
    <source>
        <dbReference type="PROSITE" id="PS50004"/>
    </source>
</evidence>
<dbReference type="PROSITE" id="PS50004">
    <property type="entry name" value="C2"/>
    <property type="match status" value="2"/>
</dbReference>
<dbReference type="InterPro" id="IPR000008">
    <property type="entry name" value="C2_dom"/>
</dbReference>
<gene>
    <name evidence="3" type="ORF">ECPE_LOCUS7213</name>
</gene>
<dbReference type="PANTHER" id="PTHR45716:SF2">
    <property type="entry name" value="BITESIZE, ISOFORM I"/>
    <property type="match status" value="1"/>
</dbReference>
<feature type="domain" description="C2" evidence="2">
    <location>
        <begin position="157"/>
        <end position="282"/>
    </location>
</feature>
<dbReference type="Gene3D" id="2.60.40.150">
    <property type="entry name" value="C2 domain"/>
    <property type="match status" value="2"/>
</dbReference>
<dbReference type="PANTHER" id="PTHR45716">
    <property type="entry name" value="BITESIZE, ISOFORM I"/>
    <property type="match status" value="1"/>
</dbReference>
<dbReference type="Proteomes" id="UP000272942">
    <property type="component" value="Unassembled WGS sequence"/>
</dbReference>
<dbReference type="InterPro" id="IPR035892">
    <property type="entry name" value="C2_domain_sf"/>
</dbReference>
<organism evidence="5">
    <name type="scientific">Echinostoma caproni</name>
    <dbReference type="NCBI Taxonomy" id="27848"/>
    <lineage>
        <taxon>Eukaryota</taxon>
        <taxon>Metazoa</taxon>
        <taxon>Spiralia</taxon>
        <taxon>Lophotrochozoa</taxon>
        <taxon>Platyhelminthes</taxon>
        <taxon>Trematoda</taxon>
        <taxon>Digenea</taxon>
        <taxon>Plagiorchiida</taxon>
        <taxon>Echinostomata</taxon>
        <taxon>Echinostomatoidea</taxon>
        <taxon>Echinostomatidae</taxon>
        <taxon>Echinostoma</taxon>
    </lineage>
</organism>
<evidence type="ECO:0000313" key="4">
    <source>
        <dbReference type="Proteomes" id="UP000272942"/>
    </source>
</evidence>
<dbReference type="GO" id="GO:0006887">
    <property type="term" value="P:exocytosis"/>
    <property type="evidence" value="ECO:0007669"/>
    <property type="project" value="TreeGrafter"/>
</dbReference>
<dbReference type="GO" id="GO:0042043">
    <property type="term" value="F:neurexin family protein binding"/>
    <property type="evidence" value="ECO:0007669"/>
    <property type="project" value="TreeGrafter"/>
</dbReference>
<reference evidence="3 4" key="2">
    <citation type="submission" date="2018-11" db="EMBL/GenBank/DDBJ databases">
        <authorList>
            <consortium name="Pathogen Informatics"/>
        </authorList>
    </citation>
    <scope>NUCLEOTIDE SEQUENCE [LARGE SCALE GENOMIC DNA]</scope>
    <source>
        <strain evidence="3 4">Egypt</strain>
    </source>
</reference>
<name>A0A183AJS8_9TREM</name>
<evidence type="ECO:0000313" key="3">
    <source>
        <dbReference type="EMBL" id="VDP80474.1"/>
    </source>
</evidence>
<feature type="compositionally biased region" description="Polar residues" evidence="1">
    <location>
        <begin position="75"/>
        <end position="85"/>
    </location>
</feature>
<reference evidence="5" key="1">
    <citation type="submission" date="2016-06" db="UniProtKB">
        <authorList>
            <consortium name="WormBaseParasite"/>
        </authorList>
    </citation>
    <scope>IDENTIFICATION</scope>
</reference>
<evidence type="ECO:0000256" key="1">
    <source>
        <dbReference type="SAM" id="MobiDB-lite"/>
    </source>
</evidence>
<dbReference type="SUPFAM" id="SSF49562">
    <property type="entry name" value="C2 domain (Calcium/lipid-binding domain, CaLB)"/>
    <property type="match status" value="2"/>
</dbReference>
<dbReference type="AlphaFoldDB" id="A0A183AJS8"/>
<dbReference type="EMBL" id="UZAN01044299">
    <property type="protein sequence ID" value="VDP80474.1"/>
    <property type="molecule type" value="Genomic_DNA"/>
</dbReference>
<evidence type="ECO:0000313" key="5">
    <source>
        <dbReference type="WBParaSite" id="ECPE_0000722901-mRNA-1"/>
    </source>
</evidence>
<proteinExistence type="predicted"/>
<feature type="compositionally biased region" description="Polar residues" evidence="1">
    <location>
        <begin position="1"/>
        <end position="14"/>
    </location>
</feature>
<dbReference type="Pfam" id="PF00168">
    <property type="entry name" value="C2"/>
    <property type="match status" value="2"/>
</dbReference>
<sequence length="427" mass="48141">MKRQQSMPPTTRNNVDPELPELVEEAEVIPEVVTKTAAAPITERVTWHNSSRTEPDGMNRKSIPGQKMGVHFEKSSTLPLKNSNDGNEEKRKSRLSRQVTLQDSPEVFSESEDLGQVNGGHKLRKHRLKRHSISLSRINSYDSTNEVEASYQKHAEISGDLEVSLDYDSANSRLAVMVWGARNIAAVDKKAGTSHPYAKVYLYPDPANKTERKIHCKGHTCSPSFNQGVCYSVSPSELFEKTLVVELWHRRKGRGSKTFLGEITVPLRNHKWDNTERTRLALEQKHSPTTPIMEPAYRGDLKVRLKFSMSQNHRFISQLNAGATNFPGTLEVTVQEAKNLMSTSTGPNVSAFVRGEIRADHLHFDPQQTDVVPKTSHPAWNTVFRFPDLTQNDLRVIELQLSLWHRTGLTKAPQLLGGVRLSYKPGR</sequence>
<feature type="domain" description="C2" evidence="2">
    <location>
        <begin position="310"/>
        <end position="427"/>
    </location>
</feature>
<keyword evidence="4" id="KW-1185">Reference proteome</keyword>
<feature type="region of interest" description="Disordered" evidence="1">
    <location>
        <begin position="34"/>
        <end position="123"/>
    </location>
</feature>
<accession>A0A183AJS8</accession>
<dbReference type="GO" id="GO:0070382">
    <property type="term" value="C:exocytic vesicle"/>
    <property type="evidence" value="ECO:0007669"/>
    <property type="project" value="TreeGrafter"/>
</dbReference>